<dbReference type="EMBL" id="RCZG01000011">
    <property type="protein sequence ID" value="TPG31671.1"/>
    <property type="molecule type" value="Genomic_DNA"/>
</dbReference>
<keyword evidence="3" id="KW-1185">Reference proteome</keyword>
<dbReference type="Proteomes" id="UP000320095">
    <property type="component" value="Unassembled WGS sequence"/>
</dbReference>
<accession>A0A502E5C5</accession>
<dbReference type="PANTHER" id="PTHR12993:SF26">
    <property type="entry name" value="1D-MYO-INOSITOL 2-ACETAMIDO-2-DEOXY-ALPHA-D-GLUCOPYRANOSIDE DEACETYLASE"/>
    <property type="match status" value="1"/>
</dbReference>
<gene>
    <name evidence="2" type="ORF">EAH80_22260</name>
</gene>
<evidence type="ECO:0000313" key="2">
    <source>
        <dbReference type="EMBL" id="TPG31671.1"/>
    </source>
</evidence>
<dbReference type="AlphaFoldDB" id="A0A502E5C5"/>
<keyword evidence="1" id="KW-0862">Zinc</keyword>
<dbReference type="Pfam" id="PF02585">
    <property type="entry name" value="PIG-L"/>
    <property type="match status" value="1"/>
</dbReference>
<dbReference type="InterPro" id="IPR003737">
    <property type="entry name" value="GlcNAc_PI_deacetylase-related"/>
</dbReference>
<dbReference type="GO" id="GO:0016811">
    <property type="term" value="F:hydrolase activity, acting on carbon-nitrogen (but not peptide) bonds, in linear amides"/>
    <property type="evidence" value="ECO:0007669"/>
    <property type="project" value="TreeGrafter"/>
</dbReference>
<evidence type="ECO:0000313" key="3">
    <source>
        <dbReference type="Proteomes" id="UP000320095"/>
    </source>
</evidence>
<dbReference type="GO" id="GO:0016137">
    <property type="term" value="P:glycoside metabolic process"/>
    <property type="evidence" value="ECO:0007669"/>
    <property type="project" value="UniProtKB-ARBA"/>
</dbReference>
<dbReference type="Gene3D" id="3.40.50.10320">
    <property type="entry name" value="LmbE-like"/>
    <property type="match status" value="1"/>
</dbReference>
<organism evidence="2 3">
    <name type="scientific">Mycolicibacterium hodleri</name>
    <dbReference type="NCBI Taxonomy" id="49897"/>
    <lineage>
        <taxon>Bacteria</taxon>
        <taxon>Bacillati</taxon>
        <taxon>Actinomycetota</taxon>
        <taxon>Actinomycetes</taxon>
        <taxon>Mycobacteriales</taxon>
        <taxon>Mycobacteriaceae</taxon>
        <taxon>Mycolicibacterium</taxon>
    </lineage>
</organism>
<protein>
    <submittedName>
        <fullName evidence="2">GlcNAc-PI de-N-acetylase</fullName>
    </submittedName>
</protein>
<comment type="caution">
    <text evidence="2">The sequence shown here is derived from an EMBL/GenBank/DDBJ whole genome shotgun (WGS) entry which is preliminary data.</text>
</comment>
<reference evidence="2 3" key="1">
    <citation type="journal article" date="2019" name="Environ. Microbiol.">
        <title>Species interactions and distinct microbial communities in high Arctic permafrost affected cryosols are associated with the CH4 and CO2 gas fluxes.</title>
        <authorList>
            <person name="Altshuler I."/>
            <person name="Hamel J."/>
            <person name="Turney S."/>
            <person name="Magnuson E."/>
            <person name="Levesque R."/>
            <person name="Greer C."/>
            <person name="Whyte L.G."/>
        </authorList>
    </citation>
    <scope>NUCLEOTIDE SEQUENCE [LARGE SCALE GENOMIC DNA]</scope>
    <source>
        <strain evidence="2 3">S5.20</strain>
    </source>
</reference>
<proteinExistence type="predicted"/>
<evidence type="ECO:0000256" key="1">
    <source>
        <dbReference type="ARBA" id="ARBA00022833"/>
    </source>
</evidence>
<sequence>MPMTKHSRTPRRPVLMIVHAHPDDESSQTGGTLARYAAAGCRTVLVTCTDGARGDAADGGAKPGEDGHDPHRVAAHRSRELDSAAKALGVHDVVKLGYPDSGMPADGEPVDADSFSARSSVPMVTQMVRLLRLYEPDVVVTYPPNGLSGHPDHIRTHELVVAAHRNVVANGQRGARIPRLYYIAMSVGRLRAVQSRVRAAFGDDAWVPPDELGVDDAEVTTVIDVSPFWRDKLAALAAHASQPDAALLVQLFKMADDAADPAVRVEEYVRAYPSERSPEFTVERDFFATDAEV</sequence>
<name>A0A502E5C5_9MYCO</name>
<dbReference type="PANTHER" id="PTHR12993">
    <property type="entry name" value="N-ACETYLGLUCOSAMINYL-PHOSPHATIDYLINOSITOL DE-N-ACETYLASE-RELATED"/>
    <property type="match status" value="1"/>
</dbReference>
<dbReference type="SUPFAM" id="SSF102588">
    <property type="entry name" value="LmbE-like"/>
    <property type="match status" value="1"/>
</dbReference>
<dbReference type="InterPro" id="IPR024078">
    <property type="entry name" value="LmbE-like_dom_sf"/>
</dbReference>